<gene>
    <name evidence="7" type="primary">galE</name>
    <name evidence="7" type="ORF">K8N75_06535</name>
</gene>
<sequence>MILIVGGAGYIGAHINKQLNNNGYETIVFDNLSYGHEDFVKWGIFERGDLGNINEIRKIFQKYPITAVMQFAAFTYVGESVEDPQKYYINNVCNTLNLIKVMLEFDVKTLVFSSTCATYGNPIEIPITETHPQNPISPYGYGKLMVETILSDYSNAYNLRYVSLRYFNAAGADPDSEIGELHNPETHLIPLILDAASGKRSDIKIFGTDYDTPDGTCVRDYIHVTDLADAHLKALQYLENGGKSDYFNLGNGNGFSVLEVIEKAREITRKEINAVEDKRRHGDPPILIGSSDKVRNILKWEPKYHDLSQIVETAWKWHKKISNKF</sequence>
<accession>A0A8T5UPW1</accession>
<evidence type="ECO:0000256" key="2">
    <source>
        <dbReference type="ARBA" id="ARBA00007637"/>
    </source>
</evidence>
<evidence type="ECO:0000256" key="3">
    <source>
        <dbReference type="ARBA" id="ARBA00023027"/>
    </source>
</evidence>
<dbReference type="PANTHER" id="PTHR43725:SF53">
    <property type="entry name" value="UDP-ARABINOSE 4-EPIMERASE 1"/>
    <property type="match status" value="1"/>
</dbReference>
<dbReference type="EC" id="5.1.3.2" evidence="7"/>
<dbReference type="GO" id="GO:0003978">
    <property type="term" value="F:UDP-glucose 4-epimerase activity"/>
    <property type="evidence" value="ECO:0007669"/>
    <property type="project" value="UniProtKB-EC"/>
</dbReference>
<feature type="domain" description="NAD-dependent epimerase/dehydratase" evidence="6">
    <location>
        <begin position="2"/>
        <end position="250"/>
    </location>
</feature>
<dbReference type="InterPro" id="IPR005886">
    <property type="entry name" value="UDP_G4E"/>
</dbReference>
<evidence type="ECO:0000256" key="1">
    <source>
        <dbReference type="ARBA" id="ARBA00001911"/>
    </source>
</evidence>
<evidence type="ECO:0000313" key="7">
    <source>
        <dbReference type="EMBL" id="MBZ2165694.1"/>
    </source>
</evidence>
<dbReference type="SUPFAM" id="SSF51735">
    <property type="entry name" value="NAD(P)-binding Rossmann-fold domains"/>
    <property type="match status" value="1"/>
</dbReference>
<keyword evidence="5" id="KW-0119">Carbohydrate metabolism</keyword>
<keyword evidence="3" id="KW-0520">NAD</keyword>
<evidence type="ECO:0000256" key="5">
    <source>
        <dbReference type="ARBA" id="ARBA00023277"/>
    </source>
</evidence>
<dbReference type="InterPro" id="IPR036291">
    <property type="entry name" value="NAD(P)-bd_dom_sf"/>
</dbReference>
<keyword evidence="4 7" id="KW-0413">Isomerase</keyword>
<name>A0A8T5UPW1_9EURY</name>
<reference evidence="8" key="1">
    <citation type="journal article" date="2022" name="Microbiol. Resour. Announc.">
        <title>Draft Genome Sequence of a Methanogenic Archaeon from West Spitsbergen Permafrost.</title>
        <authorList>
            <person name="Trubitsyn V."/>
            <person name="Rivkina E."/>
            <person name="Shcherbakova V."/>
        </authorList>
    </citation>
    <scope>NUCLEOTIDE SEQUENCE [LARGE SCALE GENOMIC DNA]</scope>
    <source>
        <strain evidence="8">VT</strain>
    </source>
</reference>
<organism evidence="7 8">
    <name type="scientific">Methanobacterium spitsbergense</name>
    <dbReference type="NCBI Taxonomy" id="2874285"/>
    <lineage>
        <taxon>Archaea</taxon>
        <taxon>Methanobacteriati</taxon>
        <taxon>Methanobacteriota</taxon>
        <taxon>Methanomada group</taxon>
        <taxon>Methanobacteria</taxon>
        <taxon>Methanobacteriales</taxon>
        <taxon>Methanobacteriaceae</taxon>
        <taxon>Methanobacterium</taxon>
    </lineage>
</organism>
<dbReference type="AlphaFoldDB" id="A0A8T5UPW1"/>
<dbReference type="NCBIfam" id="TIGR01179">
    <property type="entry name" value="galE"/>
    <property type="match status" value="1"/>
</dbReference>
<comment type="caution">
    <text evidence="7">The sequence shown here is derived from an EMBL/GenBank/DDBJ whole genome shotgun (WGS) entry which is preliminary data.</text>
</comment>
<comment type="cofactor">
    <cofactor evidence="1">
        <name>NAD(+)</name>
        <dbReference type="ChEBI" id="CHEBI:57540"/>
    </cofactor>
</comment>
<dbReference type="Pfam" id="PF01370">
    <property type="entry name" value="Epimerase"/>
    <property type="match status" value="1"/>
</dbReference>
<evidence type="ECO:0000259" key="6">
    <source>
        <dbReference type="Pfam" id="PF01370"/>
    </source>
</evidence>
<evidence type="ECO:0000313" key="8">
    <source>
        <dbReference type="Proteomes" id="UP000825933"/>
    </source>
</evidence>
<dbReference type="CDD" id="cd05247">
    <property type="entry name" value="UDP_G4E_1_SDR_e"/>
    <property type="match status" value="1"/>
</dbReference>
<keyword evidence="8" id="KW-1185">Reference proteome</keyword>
<dbReference type="InterPro" id="IPR001509">
    <property type="entry name" value="Epimerase_deHydtase"/>
</dbReference>
<dbReference type="Gene3D" id="3.40.50.720">
    <property type="entry name" value="NAD(P)-binding Rossmann-like Domain"/>
    <property type="match status" value="1"/>
</dbReference>
<protein>
    <submittedName>
        <fullName evidence="7">UDP-glucose 4-epimerase GalE</fullName>
        <ecNumber evidence="7">5.1.3.2</ecNumber>
    </submittedName>
</protein>
<evidence type="ECO:0000256" key="4">
    <source>
        <dbReference type="ARBA" id="ARBA00023235"/>
    </source>
</evidence>
<dbReference type="Gene3D" id="3.90.25.10">
    <property type="entry name" value="UDP-galactose 4-epimerase, domain 1"/>
    <property type="match status" value="1"/>
</dbReference>
<dbReference type="RefSeq" id="WP_223791289.1">
    <property type="nucleotide sequence ID" value="NZ_JAIOUQ010000007.1"/>
</dbReference>
<comment type="similarity">
    <text evidence="2">Belongs to the NAD(P)-dependent epimerase/dehydratase family.</text>
</comment>
<dbReference type="GO" id="GO:0033499">
    <property type="term" value="P:galactose catabolic process via UDP-galactose, Leloir pathway"/>
    <property type="evidence" value="ECO:0007669"/>
    <property type="project" value="TreeGrafter"/>
</dbReference>
<dbReference type="EMBL" id="JAIOUQ010000007">
    <property type="protein sequence ID" value="MBZ2165694.1"/>
    <property type="molecule type" value="Genomic_DNA"/>
</dbReference>
<dbReference type="Proteomes" id="UP000825933">
    <property type="component" value="Unassembled WGS sequence"/>
</dbReference>
<dbReference type="PANTHER" id="PTHR43725">
    <property type="entry name" value="UDP-GLUCOSE 4-EPIMERASE"/>
    <property type="match status" value="1"/>
</dbReference>
<proteinExistence type="inferred from homology"/>